<comment type="function">
    <text evidence="9">The pyruvate dehydrogenase complex catalyzes the overall conversion of pyruvate to acetyl-CoA and CO(2). It contains multiple copies of three enzymatic components: pyruvate dehydrogenase (E1), dihydrolipoamide acetyltransferase (E2) and lipoamide dehydrogenase (E3).</text>
</comment>
<dbReference type="InterPro" id="IPR001078">
    <property type="entry name" value="2-oxoacid_DH_actylTfrase"/>
</dbReference>
<dbReference type="GO" id="GO:0004742">
    <property type="term" value="F:dihydrolipoyllysine-residue acetyltransferase activity"/>
    <property type="evidence" value="ECO:0007669"/>
    <property type="project" value="UniProtKB-EC"/>
</dbReference>
<dbReference type="FunFam" id="3.30.559.10:FF:000004">
    <property type="entry name" value="Acetyltransferase component of pyruvate dehydrogenase complex"/>
    <property type="match status" value="1"/>
</dbReference>
<gene>
    <name evidence="14" type="ORF">GCM10011494_18980</name>
</gene>
<comment type="subunit">
    <text evidence="3">Forms a 24-polypeptide structural core with octahedral symmetry.</text>
</comment>
<proteinExistence type="inferred from homology"/>
<evidence type="ECO:0000256" key="12">
    <source>
        <dbReference type="ARBA" id="ARBA00048370"/>
    </source>
</evidence>
<keyword evidence="7" id="KW-0450">Lipoyl</keyword>
<dbReference type="Gene3D" id="3.30.559.10">
    <property type="entry name" value="Chloramphenicol acetyltransferase-like domain"/>
    <property type="match status" value="1"/>
</dbReference>
<dbReference type="EC" id="2.3.1.12" evidence="4"/>
<evidence type="ECO:0000256" key="7">
    <source>
        <dbReference type="ARBA" id="ARBA00022823"/>
    </source>
</evidence>
<dbReference type="AlphaFoldDB" id="A0A916TUR1"/>
<dbReference type="Proteomes" id="UP000608154">
    <property type="component" value="Unassembled WGS sequence"/>
</dbReference>
<evidence type="ECO:0000256" key="8">
    <source>
        <dbReference type="ARBA" id="ARBA00023315"/>
    </source>
</evidence>
<evidence type="ECO:0000256" key="5">
    <source>
        <dbReference type="ARBA" id="ARBA00016300"/>
    </source>
</evidence>
<evidence type="ECO:0000256" key="11">
    <source>
        <dbReference type="ARBA" id="ARBA00031531"/>
    </source>
</evidence>
<evidence type="ECO:0000256" key="6">
    <source>
        <dbReference type="ARBA" id="ARBA00022679"/>
    </source>
</evidence>
<dbReference type="Pfam" id="PF00198">
    <property type="entry name" value="2-oxoacid_dh"/>
    <property type="match status" value="1"/>
</dbReference>
<comment type="similarity">
    <text evidence="2">Belongs to the 2-oxoacid dehydrogenase family.</text>
</comment>
<dbReference type="PANTHER" id="PTHR43178">
    <property type="entry name" value="DIHYDROLIPOAMIDE ACETYLTRANSFERASE COMPONENT OF PYRUVATE DEHYDROGENASE COMPLEX"/>
    <property type="match status" value="1"/>
</dbReference>
<dbReference type="GO" id="GO:0006086">
    <property type="term" value="P:pyruvate decarboxylation to acetyl-CoA"/>
    <property type="evidence" value="ECO:0007669"/>
    <property type="project" value="TreeGrafter"/>
</dbReference>
<keyword evidence="8" id="KW-0012">Acyltransferase</keyword>
<dbReference type="SUPFAM" id="SSF52777">
    <property type="entry name" value="CoA-dependent acyltransferases"/>
    <property type="match status" value="1"/>
</dbReference>
<accession>A0A916TUR1</accession>
<evidence type="ECO:0000259" key="13">
    <source>
        <dbReference type="Pfam" id="PF00198"/>
    </source>
</evidence>
<protein>
    <recommendedName>
        <fullName evidence="5">Dihydrolipoyllysine-residue acetyltransferase component of pyruvate dehydrogenase complex</fullName>
        <ecNumber evidence="4">2.3.1.12</ecNumber>
    </recommendedName>
    <alternativeName>
        <fullName evidence="10">Dihydrolipoamide acetyltransferase component of pyruvate dehydrogenase complex</fullName>
    </alternativeName>
    <alternativeName>
        <fullName evidence="11">E2</fullName>
    </alternativeName>
</protein>
<comment type="cofactor">
    <cofactor evidence="1">
        <name>(R)-lipoate</name>
        <dbReference type="ChEBI" id="CHEBI:83088"/>
    </cofactor>
</comment>
<name>A0A916TUR1_9SPHN</name>
<evidence type="ECO:0000256" key="4">
    <source>
        <dbReference type="ARBA" id="ARBA00013114"/>
    </source>
</evidence>
<dbReference type="GO" id="GO:0031405">
    <property type="term" value="F:lipoic acid binding"/>
    <property type="evidence" value="ECO:0007669"/>
    <property type="project" value="TreeGrafter"/>
</dbReference>
<evidence type="ECO:0000256" key="10">
    <source>
        <dbReference type="ARBA" id="ARBA00029730"/>
    </source>
</evidence>
<evidence type="ECO:0000313" key="15">
    <source>
        <dbReference type="Proteomes" id="UP000608154"/>
    </source>
</evidence>
<dbReference type="InterPro" id="IPR023213">
    <property type="entry name" value="CAT-like_dom_sf"/>
</dbReference>
<dbReference type="GO" id="GO:0005737">
    <property type="term" value="C:cytoplasm"/>
    <property type="evidence" value="ECO:0007669"/>
    <property type="project" value="TreeGrafter"/>
</dbReference>
<evidence type="ECO:0000256" key="2">
    <source>
        <dbReference type="ARBA" id="ARBA00007317"/>
    </source>
</evidence>
<organism evidence="14 15">
    <name type="scientific">Novosphingobium endophyticum</name>
    <dbReference type="NCBI Taxonomy" id="1955250"/>
    <lineage>
        <taxon>Bacteria</taxon>
        <taxon>Pseudomonadati</taxon>
        <taxon>Pseudomonadota</taxon>
        <taxon>Alphaproteobacteria</taxon>
        <taxon>Sphingomonadales</taxon>
        <taxon>Sphingomonadaceae</taxon>
        <taxon>Novosphingobium</taxon>
    </lineage>
</organism>
<sequence length="247" mass="26172">MNQPPPSSTAFEDSFAAFGDVEVVPLNRIEKVVAKTMARNAATIPHVTHHDEADMTTVEEARARLAADGRVISPLAFVVKAVVAALRAHPRLNSSLDAEGGRLVLKNYFNIGVAMDTPHGLLVPVLRGCDGKSVIEIASEISEVSARARDKGLPLSEMTGGNFSISSLGGIGGTGFTPIINSPDVAILGLCRTRVQPVWDGATFLPRKVIPLSLSYDHRVVNGVEAARFTRTVAAALAEDALEWAGI</sequence>
<keyword evidence="6" id="KW-0808">Transferase</keyword>
<comment type="caution">
    <text evidence="14">The sequence shown here is derived from an EMBL/GenBank/DDBJ whole genome shotgun (WGS) entry which is preliminary data.</text>
</comment>
<dbReference type="RefSeq" id="WP_188770840.1">
    <property type="nucleotide sequence ID" value="NZ_BMHK01000010.1"/>
</dbReference>
<dbReference type="InterPro" id="IPR050743">
    <property type="entry name" value="2-oxoacid_DH_E2_comp"/>
</dbReference>
<evidence type="ECO:0000256" key="9">
    <source>
        <dbReference type="ARBA" id="ARBA00025211"/>
    </source>
</evidence>
<reference evidence="14" key="2">
    <citation type="submission" date="2020-09" db="EMBL/GenBank/DDBJ databases">
        <authorList>
            <person name="Sun Q."/>
            <person name="Zhou Y."/>
        </authorList>
    </citation>
    <scope>NUCLEOTIDE SEQUENCE</scope>
    <source>
        <strain evidence="14">CGMCC 1.15095</strain>
    </source>
</reference>
<reference evidence="14" key="1">
    <citation type="journal article" date="2014" name="Int. J. Syst. Evol. Microbiol.">
        <title>Complete genome sequence of Corynebacterium casei LMG S-19264T (=DSM 44701T), isolated from a smear-ripened cheese.</title>
        <authorList>
            <consortium name="US DOE Joint Genome Institute (JGI-PGF)"/>
            <person name="Walter F."/>
            <person name="Albersmeier A."/>
            <person name="Kalinowski J."/>
            <person name="Ruckert C."/>
        </authorList>
    </citation>
    <scope>NUCLEOTIDE SEQUENCE</scope>
    <source>
        <strain evidence="14">CGMCC 1.15095</strain>
    </source>
</reference>
<feature type="domain" description="2-oxoacid dehydrogenase acyltransferase catalytic" evidence="13">
    <location>
        <begin position="20"/>
        <end position="238"/>
    </location>
</feature>
<dbReference type="PANTHER" id="PTHR43178:SF2">
    <property type="entry name" value="DIHYDROLIPOYLLYSINE-RESIDUE ACETYLTRANSFERASE COMPONENT OF PYRUVATE DEHYDROGENASE COMPLEX"/>
    <property type="match status" value="1"/>
</dbReference>
<comment type="catalytic activity">
    <reaction evidence="12">
        <text>N(6)-[(R)-dihydrolipoyl]-L-lysyl-[protein] + acetyl-CoA = N(6)-[(R)-S(8)-acetyldihydrolipoyl]-L-lysyl-[protein] + CoA</text>
        <dbReference type="Rhea" id="RHEA:17017"/>
        <dbReference type="Rhea" id="RHEA-COMP:10475"/>
        <dbReference type="Rhea" id="RHEA-COMP:10478"/>
        <dbReference type="ChEBI" id="CHEBI:57287"/>
        <dbReference type="ChEBI" id="CHEBI:57288"/>
        <dbReference type="ChEBI" id="CHEBI:83100"/>
        <dbReference type="ChEBI" id="CHEBI:83111"/>
        <dbReference type="EC" id="2.3.1.12"/>
    </reaction>
</comment>
<dbReference type="EMBL" id="BMHK01000010">
    <property type="protein sequence ID" value="GGC00629.1"/>
    <property type="molecule type" value="Genomic_DNA"/>
</dbReference>
<evidence type="ECO:0000256" key="3">
    <source>
        <dbReference type="ARBA" id="ARBA00011484"/>
    </source>
</evidence>
<keyword evidence="15" id="KW-1185">Reference proteome</keyword>
<evidence type="ECO:0000313" key="14">
    <source>
        <dbReference type="EMBL" id="GGC00629.1"/>
    </source>
</evidence>
<evidence type="ECO:0000256" key="1">
    <source>
        <dbReference type="ARBA" id="ARBA00001938"/>
    </source>
</evidence>